<feature type="compositionally biased region" description="Basic and acidic residues" evidence="1">
    <location>
        <begin position="166"/>
        <end position="186"/>
    </location>
</feature>
<evidence type="ECO:0000313" key="3">
    <source>
        <dbReference type="Proteomes" id="UP000789570"/>
    </source>
</evidence>
<feature type="region of interest" description="Disordered" evidence="1">
    <location>
        <begin position="160"/>
        <end position="186"/>
    </location>
</feature>
<comment type="caution">
    <text evidence="2">The sequence shown here is derived from an EMBL/GenBank/DDBJ whole genome shotgun (WGS) entry which is preliminary data.</text>
</comment>
<name>A0A9N9ACT4_9GLOM</name>
<feature type="region of interest" description="Disordered" evidence="1">
    <location>
        <begin position="1"/>
        <end position="36"/>
    </location>
</feature>
<organism evidence="2 3">
    <name type="scientific">Funneliformis caledonium</name>
    <dbReference type="NCBI Taxonomy" id="1117310"/>
    <lineage>
        <taxon>Eukaryota</taxon>
        <taxon>Fungi</taxon>
        <taxon>Fungi incertae sedis</taxon>
        <taxon>Mucoromycota</taxon>
        <taxon>Glomeromycotina</taxon>
        <taxon>Glomeromycetes</taxon>
        <taxon>Glomerales</taxon>
        <taxon>Glomeraceae</taxon>
        <taxon>Funneliformis</taxon>
    </lineage>
</organism>
<dbReference type="Proteomes" id="UP000789570">
    <property type="component" value="Unassembled WGS sequence"/>
</dbReference>
<protein>
    <submittedName>
        <fullName evidence="2">4987_t:CDS:1</fullName>
    </submittedName>
</protein>
<dbReference type="AlphaFoldDB" id="A0A9N9ACT4"/>
<evidence type="ECO:0000313" key="2">
    <source>
        <dbReference type="EMBL" id="CAG8524140.1"/>
    </source>
</evidence>
<reference evidence="2" key="1">
    <citation type="submission" date="2021-06" db="EMBL/GenBank/DDBJ databases">
        <authorList>
            <person name="Kallberg Y."/>
            <person name="Tangrot J."/>
            <person name="Rosling A."/>
        </authorList>
    </citation>
    <scope>NUCLEOTIDE SEQUENCE</scope>
    <source>
        <strain evidence="2">UK204</strain>
    </source>
</reference>
<sequence>MFHIKLNDIKTEKERRETKNSEKSERETEMPENKHRWSNDPSYHYMGCSCPLLYDQHWQTSGVFDFARSADKMRNSTLKPVGKIGFNFRANTRGCQDNQEHKNQGPNPTDNNSCSVKIRRTEDENLVQDWEFEKESRVLAIWELCENDHIVLSSIMETGTTNQNSCDKDSNSRNDSTLRELPPNHESQHIQDVTSLLDNYCFWLKVPDGVIYLWSHLDDILVHGRDNIKEALKNYLFHQENLRYVDENSLELIPLDKYDEEAEEWAKSPEAYVNID</sequence>
<keyword evidence="3" id="KW-1185">Reference proteome</keyword>
<dbReference type="EMBL" id="CAJVPQ010000974">
    <property type="protein sequence ID" value="CAG8524140.1"/>
    <property type="molecule type" value="Genomic_DNA"/>
</dbReference>
<dbReference type="OrthoDB" id="2349181at2759"/>
<gene>
    <name evidence="2" type="ORF">FCALED_LOCUS4853</name>
</gene>
<feature type="non-terminal residue" evidence="2">
    <location>
        <position position="1"/>
    </location>
</feature>
<evidence type="ECO:0000256" key="1">
    <source>
        <dbReference type="SAM" id="MobiDB-lite"/>
    </source>
</evidence>
<feature type="compositionally biased region" description="Polar residues" evidence="1">
    <location>
        <begin position="104"/>
        <end position="115"/>
    </location>
</feature>
<feature type="region of interest" description="Disordered" evidence="1">
    <location>
        <begin position="94"/>
        <end position="115"/>
    </location>
</feature>
<proteinExistence type="predicted"/>
<accession>A0A9N9ACT4</accession>